<dbReference type="GO" id="GO:0003677">
    <property type="term" value="F:DNA binding"/>
    <property type="evidence" value="ECO:0007669"/>
    <property type="project" value="InterPro"/>
</dbReference>
<dbReference type="EMBL" id="CABVGX010000011">
    <property type="protein sequence ID" value="VVM72671.1"/>
    <property type="molecule type" value="Genomic_DNA"/>
</dbReference>
<dbReference type="RefSeq" id="WP_150580195.1">
    <property type="nucleotide sequence ID" value="NZ_CABVGX010000011.1"/>
</dbReference>
<reference evidence="1 2" key="1">
    <citation type="submission" date="2019-09" db="EMBL/GenBank/DDBJ databases">
        <authorList>
            <person name="Chandra G."/>
            <person name="Truman W A."/>
        </authorList>
    </citation>
    <scope>NUCLEOTIDE SEQUENCE [LARGE SCALE GENOMIC DNA]</scope>
    <source>
        <strain evidence="1">PS645</strain>
    </source>
</reference>
<dbReference type="Proteomes" id="UP000325607">
    <property type="component" value="Unassembled WGS sequence"/>
</dbReference>
<name>A0A5E6RWJ0_PSEFL</name>
<sequence>MKPADKLLPLLDKVRQVKSGKWTARCPAHDDKTPSLHITEVEDGKLLVKCWVGCSVTEILASVELELRDLFPDCGSKPRRLGPSRAAIERERMVHLIGQSLIAQGAELSEEDRHRFELARDRLAGLELKA</sequence>
<dbReference type="OrthoDB" id="784829at2"/>
<organism evidence="1 2">
    <name type="scientific">Pseudomonas fluorescens</name>
    <dbReference type="NCBI Taxonomy" id="294"/>
    <lineage>
        <taxon>Bacteria</taxon>
        <taxon>Pseudomonadati</taxon>
        <taxon>Pseudomonadota</taxon>
        <taxon>Gammaproteobacteria</taxon>
        <taxon>Pseudomonadales</taxon>
        <taxon>Pseudomonadaceae</taxon>
        <taxon>Pseudomonas</taxon>
    </lineage>
</organism>
<dbReference type="Gene3D" id="3.90.580.10">
    <property type="entry name" value="Zinc finger, CHC2-type domain"/>
    <property type="match status" value="1"/>
</dbReference>
<dbReference type="GO" id="GO:0006260">
    <property type="term" value="P:DNA replication"/>
    <property type="evidence" value="ECO:0007669"/>
    <property type="project" value="InterPro"/>
</dbReference>
<dbReference type="AlphaFoldDB" id="A0A5E6RWJ0"/>
<dbReference type="InterPro" id="IPR036977">
    <property type="entry name" value="DNA_primase_Znf_CHC2"/>
</dbReference>
<accession>A0A5E6RWJ0</accession>
<gene>
    <name evidence="1" type="ORF">PS645_01843</name>
</gene>
<dbReference type="GO" id="GO:0008270">
    <property type="term" value="F:zinc ion binding"/>
    <property type="evidence" value="ECO:0007669"/>
    <property type="project" value="InterPro"/>
</dbReference>
<proteinExistence type="predicted"/>
<evidence type="ECO:0008006" key="3">
    <source>
        <dbReference type="Google" id="ProtNLM"/>
    </source>
</evidence>
<evidence type="ECO:0000313" key="2">
    <source>
        <dbReference type="Proteomes" id="UP000325607"/>
    </source>
</evidence>
<evidence type="ECO:0000313" key="1">
    <source>
        <dbReference type="EMBL" id="VVM72671.1"/>
    </source>
</evidence>
<protein>
    <recommendedName>
        <fullName evidence="3">Virulence-associated protein E</fullName>
    </recommendedName>
</protein>